<dbReference type="EMBL" id="MU004232">
    <property type="protein sequence ID" value="KAF2671752.1"/>
    <property type="molecule type" value="Genomic_DNA"/>
</dbReference>
<dbReference type="Proteomes" id="UP000799302">
    <property type="component" value="Unassembled WGS sequence"/>
</dbReference>
<feature type="chain" id="PRO_5025383306" evidence="2">
    <location>
        <begin position="19"/>
        <end position="1021"/>
    </location>
</feature>
<sequence length="1021" mass="113046">MLILTSSLLCSLVFKSRSILHSSSFFSIDNPRSMDPAHPIIVSSGLPSSSVFSSSPPFAAQNQIAQQAPLSSDGVDRRTASGPSAFGDSTSSHHASDDDTDDEDLSARLFAQKYGLTRDYLSCPPLDDLAENKVFWAVGEESTADEELGWAIRRFFDVKDGDECWMKEMLGVDRGAMRMLQDVIVQPGEFPVFEMGPADHKMVARRKEEERRLEVPLLSTDDELDLLRFSRLQKPFLENMALPFAPVDVELDEGMEWPESWQTLPEEKMAEISGEKLKVYKEGMMFLMETQQDGWVEKDGYKMMNPVVTYKRSTRVRSITPPMMPLEEDDWGANLSSPKLNLQPFSETTDPDVKQLEDVNQKILEEDAMFDSQDLHVDISKIYTPMQSILESSSPKFVPVKISDFRLDVPVPAAELTSPSSRVKSESVQNVLESISHHTAQWDGRTSDNMPDGEEVMKPLADAANQKLTHEVLNEADSTLRLEVPVLDFTAPTPPWLSLFAAGKTERLPLSNGLHAQRGLLRQSSKELVKLYSTWPGASKIERQLKWRPFPDRLGKVAINEKIDQLAFLGPILEYMTLEDVVSSDSLIVTSNSLQVLSELDDEEDDLELGDFSHDEQNVDFVVRKRKADMMGGLQLQGRQKVSKTSTAIPISQTEVESLTLQRFDRKQPNHDTISHSKFSATDGLHKFFALRGIEVPKPADIEDTRRITHSTVNIPDQHSQPVRTSTTFTLPQLRPDQPARTFIISTNLLRTQRPLYRLIANALPVATFIERDFTALNHSPPNLSLPTSKATRISYDPTAEADILLSPSTALLITTLSQTTQLSLPGNRPQLNSFRTRLAQAAIRSERLVVLVSQNAAVSTPLSASQSTHFAALQGVVARLGGDVHVQLVPGGPTELAGMAAWIMESHGVDGPVAAEESGWEQILRRAGLNAYAAGAVLTALKRPDAETEADVAMVGESLFGETGDVVAPFGLPAFIKMSASERVKMFEGMMGGRRVLARVSKCLDGEWISESTGYRGSRG</sequence>
<accession>A0A6A6UHU1</accession>
<dbReference type="Pfam" id="PF23395">
    <property type="entry name" value="SAM_6"/>
    <property type="match status" value="1"/>
</dbReference>
<evidence type="ECO:0000256" key="2">
    <source>
        <dbReference type="SAM" id="SignalP"/>
    </source>
</evidence>
<dbReference type="Pfam" id="PF23394">
    <property type="entry name" value="DUF7102"/>
    <property type="match status" value="1"/>
</dbReference>
<dbReference type="AlphaFoldDB" id="A0A6A6UHU1"/>
<keyword evidence="2" id="KW-0732">Signal</keyword>
<feature type="domain" description="SAM-like" evidence="4">
    <location>
        <begin position="916"/>
        <end position="1005"/>
    </location>
</feature>
<dbReference type="InterPro" id="IPR055528">
    <property type="entry name" value="DUF7102"/>
</dbReference>
<feature type="signal peptide" evidence="2">
    <location>
        <begin position="1"/>
        <end position="18"/>
    </location>
</feature>
<protein>
    <submittedName>
        <fullName evidence="5">Uncharacterized protein</fullName>
    </submittedName>
</protein>
<keyword evidence="6" id="KW-1185">Reference proteome</keyword>
<organism evidence="5 6">
    <name type="scientific">Microthyrium microscopicum</name>
    <dbReference type="NCBI Taxonomy" id="703497"/>
    <lineage>
        <taxon>Eukaryota</taxon>
        <taxon>Fungi</taxon>
        <taxon>Dikarya</taxon>
        <taxon>Ascomycota</taxon>
        <taxon>Pezizomycotina</taxon>
        <taxon>Dothideomycetes</taxon>
        <taxon>Dothideomycetes incertae sedis</taxon>
        <taxon>Microthyriales</taxon>
        <taxon>Microthyriaceae</taxon>
        <taxon>Microthyrium</taxon>
    </lineage>
</organism>
<evidence type="ECO:0000313" key="5">
    <source>
        <dbReference type="EMBL" id="KAF2671752.1"/>
    </source>
</evidence>
<evidence type="ECO:0000256" key="1">
    <source>
        <dbReference type="SAM" id="MobiDB-lite"/>
    </source>
</evidence>
<evidence type="ECO:0000313" key="6">
    <source>
        <dbReference type="Proteomes" id="UP000799302"/>
    </source>
</evidence>
<dbReference type="InterPro" id="IPR057559">
    <property type="entry name" value="SAM_6"/>
</dbReference>
<feature type="domain" description="DUF7102" evidence="3">
    <location>
        <begin position="741"/>
        <end position="911"/>
    </location>
</feature>
<feature type="region of interest" description="Disordered" evidence="1">
    <location>
        <begin position="63"/>
        <end position="102"/>
    </location>
</feature>
<proteinExistence type="predicted"/>
<evidence type="ECO:0000259" key="3">
    <source>
        <dbReference type="Pfam" id="PF23394"/>
    </source>
</evidence>
<reference evidence="5" key="1">
    <citation type="journal article" date="2020" name="Stud. Mycol.">
        <title>101 Dothideomycetes genomes: a test case for predicting lifestyles and emergence of pathogens.</title>
        <authorList>
            <person name="Haridas S."/>
            <person name="Albert R."/>
            <person name="Binder M."/>
            <person name="Bloem J."/>
            <person name="Labutti K."/>
            <person name="Salamov A."/>
            <person name="Andreopoulos B."/>
            <person name="Baker S."/>
            <person name="Barry K."/>
            <person name="Bills G."/>
            <person name="Bluhm B."/>
            <person name="Cannon C."/>
            <person name="Castanera R."/>
            <person name="Culley D."/>
            <person name="Daum C."/>
            <person name="Ezra D."/>
            <person name="Gonzalez J."/>
            <person name="Henrissat B."/>
            <person name="Kuo A."/>
            <person name="Liang C."/>
            <person name="Lipzen A."/>
            <person name="Lutzoni F."/>
            <person name="Magnuson J."/>
            <person name="Mondo S."/>
            <person name="Nolan M."/>
            <person name="Ohm R."/>
            <person name="Pangilinan J."/>
            <person name="Park H.-J."/>
            <person name="Ramirez L."/>
            <person name="Alfaro M."/>
            <person name="Sun H."/>
            <person name="Tritt A."/>
            <person name="Yoshinaga Y."/>
            <person name="Zwiers L.-H."/>
            <person name="Turgeon B."/>
            <person name="Goodwin S."/>
            <person name="Spatafora J."/>
            <person name="Crous P."/>
            <person name="Grigoriev I."/>
        </authorList>
    </citation>
    <scope>NUCLEOTIDE SEQUENCE</scope>
    <source>
        <strain evidence="5">CBS 115976</strain>
    </source>
</reference>
<name>A0A6A6UHU1_9PEZI</name>
<dbReference type="OrthoDB" id="3647246at2759"/>
<evidence type="ECO:0000259" key="4">
    <source>
        <dbReference type="Pfam" id="PF23395"/>
    </source>
</evidence>
<gene>
    <name evidence="5" type="ORF">BT63DRAFT_437704</name>
</gene>